<reference evidence="3" key="1">
    <citation type="submission" date="2016-06" db="EMBL/GenBank/DDBJ databases">
        <title>Complete genome sequence of Actinoalloteichus fjordicus DSM 46855 (=ADI127-17), type strain of the new species Actinoalloteichus fjordicus.</title>
        <authorList>
            <person name="Ruckert C."/>
            <person name="Nouioui I."/>
            <person name="Willmese J."/>
            <person name="van Wezel G."/>
            <person name="Klenk H.-P."/>
            <person name="Kalinowski J."/>
            <person name="Zotchev S.B."/>
        </authorList>
    </citation>
    <scope>NUCLEOTIDE SEQUENCE [LARGE SCALE GENOMIC DNA]</scope>
    <source>
        <strain evidence="3">ADI127-7</strain>
    </source>
</reference>
<dbReference type="RefSeq" id="WP_075738812.1">
    <property type="nucleotide sequence ID" value="NZ_CP016076.1"/>
</dbReference>
<organism evidence="2 3">
    <name type="scientific">Actinoalloteichus fjordicus</name>
    <dbReference type="NCBI Taxonomy" id="1612552"/>
    <lineage>
        <taxon>Bacteria</taxon>
        <taxon>Bacillati</taxon>
        <taxon>Actinomycetota</taxon>
        <taxon>Actinomycetes</taxon>
        <taxon>Pseudonocardiales</taxon>
        <taxon>Pseudonocardiaceae</taxon>
        <taxon>Actinoalloteichus</taxon>
    </lineage>
</organism>
<dbReference type="CDD" id="cd00448">
    <property type="entry name" value="YjgF_YER057c_UK114_family"/>
    <property type="match status" value="1"/>
</dbReference>
<dbReference type="InterPro" id="IPR006175">
    <property type="entry name" value="YjgF/YER057c/UK114"/>
</dbReference>
<dbReference type="Pfam" id="PF01042">
    <property type="entry name" value="Ribonuc_L-PSP"/>
    <property type="match status" value="1"/>
</dbReference>
<dbReference type="AlphaFoldDB" id="A0AAC9L9Z3"/>
<dbReference type="PANTHER" id="PTHR11803">
    <property type="entry name" value="2-IMINOBUTANOATE/2-IMINOPROPANOATE DEAMINASE RIDA"/>
    <property type="match status" value="1"/>
</dbReference>
<accession>A0AAC9L9Z3</accession>
<dbReference type="PANTHER" id="PTHR11803:SF58">
    <property type="entry name" value="PROTEIN HMF1-RELATED"/>
    <property type="match status" value="1"/>
</dbReference>
<evidence type="ECO:0000313" key="2">
    <source>
        <dbReference type="EMBL" id="APU12752.1"/>
    </source>
</evidence>
<dbReference type="GO" id="GO:0005829">
    <property type="term" value="C:cytosol"/>
    <property type="evidence" value="ECO:0007669"/>
    <property type="project" value="TreeGrafter"/>
</dbReference>
<evidence type="ECO:0000313" key="3">
    <source>
        <dbReference type="Proteomes" id="UP000185511"/>
    </source>
</evidence>
<name>A0AAC9L9Z3_9PSEU</name>
<sequence length="127" mass="13033">MPLTHLNPAGLHTSPAFSQGIITEAGRTVYVGGQNGTDAHGTITGGVFEQTAQALRNVLAVLDAAGATPEHVAKLTIYLHADADVNAGFAASQEVWGQHPTAITVLRVAGFALPDALVEIDAIATLP</sequence>
<dbReference type="GO" id="GO:0019239">
    <property type="term" value="F:deaminase activity"/>
    <property type="evidence" value="ECO:0007669"/>
    <property type="project" value="TreeGrafter"/>
</dbReference>
<evidence type="ECO:0000256" key="1">
    <source>
        <dbReference type="ARBA" id="ARBA00010552"/>
    </source>
</evidence>
<dbReference type="EMBL" id="CP016076">
    <property type="protein sequence ID" value="APU12752.1"/>
    <property type="molecule type" value="Genomic_DNA"/>
</dbReference>
<comment type="similarity">
    <text evidence="1">Belongs to the RutC family.</text>
</comment>
<dbReference type="SUPFAM" id="SSF55298">
    <property type="entry name" value="YjgF-like"/>
    <property type="match status" value="1"/>
</dbReference>
<protein>
    <submittedName>
        <fullName evidence="2">Translation initiation inhibitor, yjgF family</fullName>
    </submittedName>
</protein>
<gene>
    <name evidence="2" type="ORF">UA74_03355</name>
</gene>
<dbReference type="KEGG" id="acad:UA74_03355"/>
<proteinExistence type="inferred from homology"/>
<keyword evidence="3" id="KW-1185">Reference proteome</keyword>
<dbReference type="InterPro" id="IPR035959">
    <property type="entry name" value="RutC-like_sf"/>
</dbReference>
<dbReference type="Proteomes" id="UP000185511">
    <property type="component" value="Chromosome"/>
</dbReference>
<dbReference type="Gene3D" id="3.30.1330.40">
    <property type="entry name" value="RutC-like"/>
    <property type="match status" value="1"/>
</dbReference>